<dbReference type="EMBL" id="RDSM01000002">
    <property type="protein sequence ID" value="RXH55539.1"/>
    <property type="molecule type" value="Genomic_DNA"/>
</dbReference>
<gene>
    <name evidence="2" type="ORF">GRAN_2396</name>
</gene>
<sequence length="49" mass="5530">MWWGWEDEETPIRFGLMGVLGEGETQIPFGNDSQNGNSNHVRARLWGPG</sequence>
<reference evidence="2 3" key="1">
    <citation type="submission" date="2018-11" db="EMBL/GenBank/DDBJ databases">
        <authorList>
            <person name="Mardanov A.V."/>
            <person name="Ravin N.V."/>
            <person name="Dedysh S.N."/>
        </authorList>
    </citation>
    <scope>NUCLEOTIDE SEQUENCE [LARGE SCALE GENOMIC DNA]</scope>
    <source>
        <strain evidence="2 3">AF10</strain>
    </source>
</reference>
<dbReference type="AlphaFoldDB" id="A0A4Q0T106"/>
<feature type="region of interest" description="Disordered" evidence="1">
    <location>
        <begin position="27"/>
        <end position="49"/>
    </location>
</feature>
<feature type="compositionally biased region" description="Polar residues" evidence="1">
    <location>
        <begin position="31"/>
        <end position="40"/>
    </location>
</feature>
<comment type="caution">
    <text evidence="2">The sequence shown here is derived from an EMBL/GenBank/DDBJ whole genome shotgun (WGS) entry which is preliminary data.</text>
</comment>
<organism evidence="2 3">
    <name type="scientific">Granulicella sibirica</name>
    <dbReference type="NCBI Taxonomy" id="2479048"/>
    <lineage>
        <taxon>Bacteria</taxon>
        <taxon>Pseudomonadati</taxon>
        <taxon>Acidobacteriota</taxon>
        <taxon>Terriglobia</taxon>
        <taxon>Terriglobales</taxon>
        <taxon>Acidobacteriaceae</taxon>
        <taxon>Granulicella</taxon>
    </lineage>
</organism>
<reference evidence="3" key="2">
    <citation type="submission" date="2019-02" db="EMBL/GenBank/DDBJ databases">
        <title>Granulicella sibirica sp. nov., a psychrotolerant acidobacterium isolated from an organic soil layer in forested tundra, West Siberia.</title>
        <authorList>
            <person name="Oshkin I.Y."/>
            <person name="Kulichevskaya I.S."/>
            <person name="Rijpstra W.I.C."/>
            <person name="Sinninghe Damste J.S."/>
            <person name="Rakitin A.L."/>
            <person name="Ravin N.V."/>
            <person name="Dedysh S.N."/>
        </authorList>
    </citation>
    <scope>NUCLEOTIDE SEQUENCE [LARGE SCALE GENOMIC DNA]</scope>
    <source>
        <strain evidence="3">AF10</strain>
    </source>
</reference>
<protein>
    <submittedName>
        <fullName evidence="2">Uncharacterized protein</fullName>
    </submittedName>
</protein>
<evidence type="ECO:0000256" key="1">
    <source>
        <dbReference type="SAM" id="MobiDB-lite"/>
    </source>
</evidence>
<name>A0A4Q0T106_9BACT</name>
<accession>A0A4Q0T106</accession>
<proteinExistence type="predicted"/>
<evidence type="ECO:0000313" key="2">
    <source>
        <dbReference type="EMBL" id="RXH55539.1"/>
    </source>
</evidence>
<keyword evidence="3" id="KW-1185">Reference proteome</keyword>
<evidence type="ECO:0000313" key="3">
    <source>
        <dbReference type="Proteomes" id="UP000289437"/>
    </source>
</evidence>
<dbReference type="Proteomes" id="UP000289437">
    <property type="component" value="Unassembled WGS sequence"/>
</dbReference>